<dbReference type="STRING" id="1305764.R9NWL7"/>
<name>R9NWL7_PSEHS</name>
<dbReference type="PANTHER" id="PTHR34117">
    <property type="entry name" value="STYLE CELL-CYCLE INHIBITOR 1"/>
    <property type="match status" value="1"/>
</dbReference>
<dbReference type="AlphaFoldDB" id="R9NWL7"/>
<organism evidence="2 3">
    <name type="scientific">Pseudozyma hubeiensis (strain SY62)</name>
    <name type="common">Yeast</name>
    <dbReference type="NCBI Taxonomy" id="1305764"/>
    <lineage>
        <taxon>Eukaryota</taxon>
        <taxon>Fungi</taxon>
        <taxon>Dikarya</taxon>
        <taxon>Basidiomycota</taxon>
        <taxon>Ustilaginomycotina</taxon>
        <taxon>Ustilaginomycetes</taxon>
        <taxon>Ustilaginales</taxon>
        <taxon>Ustilaginaceae</taxon>
        <taxon>Pseudozyma</taxon>
    </lineage>
</organism>
<feature type="region of interest" description="Disordered" evidence="1">
    <location>
        <begin position="1"/>
        <end position="54"/>
    </location>
</feature>
<dbReference type="HOGENOM" id="CLU_061245_1_0_1"/>
<sequence length="334" mass="38615">MPSDINDKNRRSGDHSHSSRRTHDPSTSSSSRSQSARARSPSPSTSISLPFDASPLTSDDYFIRSSEFKHWLSSSKQLYLDEISSASARRYFDRFVRRWNAGRLDDPYYSGTIRSLDSSAGKTRHKWSFTTHQGYASEKAKLELMKDSIDTLTNGDSRGAREARDAERRTKRSHNTEDSERGSQARPSTVAQRQFDREHQRDLDRISSSQDRKRLRQDAADMAEEQEGKSTGRERTMEKRREINADKRAFAESRRPDGLELDDRDIYDDERKAGRGDEDARNRGRSKREQARQERLEERKEELQGRVDEMKRKEDKTMDMFKAMARERFGGGSG</sequence>
<dbReference type="RefSeq" id="XP_012186444.1">
    <property type="nucleotide sequence ID" value="XM_012331054.1"/>
</dbReference>
<dbReference type="eggNOG" id="ENOG502S2GY">
    <property type="taxonomic scope" value="Eukaryota"/>
</dbReference>
<dbReference type="OrthoDB" id="2139939at2759"/>
<feature type="compositionally biased region" description="Acidic residues" evidence="1">
    <location>
        <begin position="259"/>
        <end position="268"/>
    </location>
</feature>
<evidence type="ECO:0000313" key="3">
    <source>
        <dbReference type="Proteomes" id="UP000014071"/>
    </source>
</evidence>
<dbReference type="EMBL" id="DF238769">
    <property type="protein sequence ID" value="GAC92857.1"/>
    <property type="molecule type" value="Genomic_DNA"/>
</dbReference>
<reference evidence="3" key="1">
    <citation type="journal article" date="2013" name="Genome Announc.">
        <title>Draft genome sequence of the basidiomycetous yeast-like fungus Pseudozyma hubeiensis SY62, which produces an abundant amount of the biosurfactant mannosylerythritol lipids.</title>
        <authorList>
            <person name="Konishi M."/>
            <person name="Hatada Y."/>
            <person name="Horiuchi J."/>
        </authorList>
    </citation>
    <scope>NUCLEOTIDE SEQUENCE [LARGE SCALE GENOMIC DNA]</scope>
    <source>
        <strain evidence="3">SY62</strain>
    </source>
</reference>
<dbReference type="InterPro" id="IPR044688">
    <property type="entry name" value="SCI-1-like"/>
</dbReference>
<dbReference type="PANTHER" id="PTHR34117:SF1">
    <property type="entry name" value="STYLE CELL-CYCLE INHIBITOR 1"/>
    <property type="match status" value="1"/>
</dbReference>
<gene>
    <name evidence="2" type="ORF">PHSY_000414</name>
</gene>
<feature type="compositionally biased region" description="Basic and acidic residues" evidence="1">
    <location>
        <begin position="269"/>
        <end position="318"/>
    </location>
</feature>
<dbReference type="Proteomes" id="UP000014071">
    <property type="component" value="Unassembled WGS sequence"/>
</dbReference>
<feature type="compositionally biased region" description="Basic and acidic residues" evidence="1">
    <location>
        <begin position="226"/>
        <end position="258"/>
    </location>
</feature>
<feature type="compositionally biased region" description="Basic and acidic residues" evidence="1">
    <location>
        <begin position="1"/>
        <end position="24"/>
    </location>
</feature>
<protein>
    <submittedName>
        <fullName evidence="2">Uncharacterized protein</fullName>
    </submittedName>
</protein>
<feature type="compositionally biased region" description="Basic and acidic residues" evidence="1">
    <location>
        <begin position="158"/>
        <end position="183"/>
    </location>
</feature>
<evidence type="ECO:0000256" key="1">
    <source>
        <dbReference type="SAM" id="MobiDB-lite"/>
    </source>
</evidence>
<feature type="compositionally biased region" description="Basic and acidic residues" evidence="1">
    <location>
        <begin position="194"/>
        <end position="219"/>
    </location>
</feature>
<keyword evidence="3" id="KW-1185">Reference proteome</keyword>
<feature type="compositionally biased region" description="Low complexity" evidence="1">
    <location>
        <begin position="25"/>
        <end position="48"/>
    </location>
</feature>
<accession>R9NWL7</accession>
<evidence type="ECO:0000313" key="2">
    <source>
        <dbReference type="EMBL" id="GAC92857.1"/>
    </source>
</evidence>
<proteinExistence type="predicted"/>
<dbReference type="GeneID" id="24105723"/>
<feature type="region of interest" description="Disordered" evidence="1">
    <location>
        <begin position="151"/>
        <end position="318"/>
    </location>
</feature>